<dbReference type="Gene3D" id="2.40.160.110">
    <property type="match status" value="1"/>
</dbReference>
<protein>
    <submittedName>
        <fullName evidence="13">Lysosome-associated membrane glycoprotein 3</fullName>
    </submittedName>
</protein>
<evidence type="ECO:0000313" key="14">
    <source>
        <dbReference type="Proteomes" id="UP001623349"/>
    </source>
</evidence>
<evidence type="ECO:0000256" key="8">
    <source>
        <dbReference type="PROSITE-ProRule" id="PRU00740"/>
    </source>
</evidence>
<evidence type="ECO:0000256" key="7">
    <source>
        <dbReference type="ARBA" id="ARBA00023180"/>
    </source>
</evidence>
<feature type="compositionally biased region" description="Polar residues" evidence="9">
    <location>
        <begin position="168"/>
        <end position="188"/>
    </location>
</feature>
<keyword evidence="7" id="KW-0325">Glycoprotein</keyword>
<comment type="similarity">
    <text evidence="8">Belongs to the LAMP family.</text>
</comment>
<evidence type="ECO:0000256" key="5">
    <source>
        <dbReference type="ARBA" id="ARBA00022989"/>
    </source>
</evidence>
<dbReference type="PROSITE" id="PS51407">
    <property type="entry name" value="LAMP_3"/>
    <property type="match status" value="1"/>
</dbReference>
<dbReference type="InterPro" id="IPR002000">
    <property type="entry name" value="Lysosome-assoc_membr_glycop"/>
</dbReference>
<comment type="caution">
    <text evidence="13">The sequence shown here is derived from an EMBL/GenBank/DDBJ whole genome shotgun (WGS) entry which is preliminary data.</text>
</comment>
<evidence type="ECO:0000256" key="3">
    <source>
        <dbReference type="ARBA" id="ARBA00022729"/>
    </source>
</evidence>
<comment type="subcellular location">
    <subcellularLocation>
        <location evidence="1">Endosome membrane</location>
        <topology evidence="1">Single-pass type I membrane protein</topology>
    </subcellularLocation>
    <subcellularLocation>
        <location evidence="8">Lysosome membrane</location>
        <topology evidence="8">Single-pass type I membrane protein</topology>
    </subcellularLocation>
</comment>
<evidence type="ECO:0000256" key="9">
    <source>
        <dbReference type="SAM" id="MobiDB-lite"/>
    </source>
</evidence>
<feature type="signal peptide" evidence="11">
    <location>
        <begin position="1"/>
        <end position="21"/>
    </location>
</feature>
<name>A0ABQ0FLG6_APOSI</name>
<evidence type="ECO:0000256" key="1">
    <source>
        <dbReference type="ARBA" id="ARBA00004530"/>
    </source>
</evidence>
<feature type="region of interest" description="Disordered" evidence="9">
    <location>
        <begin position="168"/>
        <end position="199"/>
    </location>
</feature>
<comment type="caution">
    <text evidence="8">Lacks conserved residue(s) required for the propagation of feature annotation.</text>
</comment>
<keyword evidence="4" id="KW-0967">Endosome</keyword>
<dbReference type="InterPro" id="IPR048528">
    <property type="entry name" value="Lamp2-like_luminal"/>
</dbReference>
<sequence length="440" mass="48096">MPGQISAVAVLSLSLTVILHGYQIREKEFPKARGYLQYTATATKPPLQLINQRSHVTLAPRFKDDYSQMAAETFTFENTAHITMKIAVPVTTKSLLSISSASHTFVRSNNSHMTASSTEDTNDPGSTAHLPIPATRISLATVNHITGRTTQLGGQTTLPKTFFTVTHKSTTNQRPTLSTNVSGISAPTQRDRSTTSPVRLASRPTLVTWSSPAKTGTYEVLNGSKLCIKAEMGIALIVQEKDLDSATQRRFNIDPRQTHASGQCGSQKSNFFLNFQGGSVNVTFTKEENLYYISEVGAYLTISNTEKTYQGKKNTMMMFETVVGHSFKCVSEQSIQLSAQLQMKTTNIHLQAFDFEGDSFGNVSGESSVACHNSASLFPSNIHSQSKKLSTNEQNSVDECSSDYTVVLPVVAGVVVVLCVVGLSIYKIRQKHQSSAYQRI</sequence>
<keyword evidence="14" id="KW-1185">Reference proteome</keyword>
<dbReference type="EMBL" id="BAAFST010000016">
    <property type="protein sequence ID" value="GAB1300103.1"/>
    <property type="molecule type" value="Genomic_DNA"/>
</dbReference>
<evidence type="ECO:0000259" key="12">
    <source>
        <dbReference type="Pfam" id="PF01299"/>
    </source>
</evidence>
<keyword evidence="8" id="KW-0458">Lysosome</keyword>
<feature type="chain" id="PRO_5047399083" evidence="11">
    <location>
        <begin position="22"/>
        <end position="440"/>
    </location>
</feature>
<keyword evidence="2 8" id="KW-0812">Transmembrane</keyword>
<dbReference type="Proteomes" id="UP001623349">
    <property type="component" value="Unassembled WGS sequence"/>
</dbReference>
<reference evidence="13 14" key="1">
    <citation type="submission" date="2024-08" db="EMBL/GenBank/DDBJ databases">
        <title>The draft genome of Apodemus speciosus.</title>
        <authorList>
            <person name="Nabeshima K."/>
            <person name="Suzuki S."/>
            <person name="Onuma M."/>
        </authorList>
    </citation>
    <scope>NUCLEOTIDE SEQUENCE [LARGE SCALE GENOMIC DNA]</scope>
    <source>
        <strain evidence="13">IB14-021</strain>
    </source>
</reference>
<feature type="compositionally biased region" description="Polar residues" evidence="9">
    <location>
        <begin position="109"/>
        <end position="125"/>
    </location>
</feature>
<keyword evidence="5 10" id="KW-1133">Transmembrane helix</keyword>
<evidence type="ECO:0000256" key="10">
    <source>
        <dbReference type="SAM" id="Phobius"/>
    </source>
</evidence>
<evidence type="ECO:0000256" key="4">
    <source>
        <dbReference type="ARBA" id="ARBA00022753"/>
    </source>
</evidence>
<accession>A0ABQ0FLG6</accession>
<evidence type="ECO:0000256" key="6">
    <source>
        <dbReference type="ARBA" id="ARBA00023136"/>
    </source>
</evidence>
<dbReference type="PANTHER" id="PTHR11506:SF30">
    <property type="entry name" value="LYSOSOME-ASSOCIATED MEMBRANE GLYCOPROTEIN 3"/>
    <property type="match status" value="1"/>
</dbReference>
<evidence type="ECO:0000256" key="11">
    <source>
        <dbReference type="SAM" id="SignalP"/>
    </source>
</evidence>
<proteinExistence type="inferred from homology"/>
<keyword evidence="3 11" id="KW-0732">Signal</keyword>
<keyword evidence="6 8" id="KW-0472">Membrane</keyword>
<feature type="transmembrane region" description="Helical" evidence="10">
    <location>
        <begin position="404"/>
        <end position="426"/>
    </location>
</feature>
<dbReference type="PANTHER" id="PTHR11506">
    <property type="entry name" value="LYSOSOME-ASSOCIATED MEMBRANE GLYCOPROTEIN"/>
    <property type="match status" value="1"/>
</dbReference>
<evidence type="ECO:0000313" key="13">
    <source>
        <dbReference type="EMBL" id="GAB1300103.1"/>
    </source>
</evidence>
<organism evidence="13 14">
    <name type="scientific">Apodemus speciosus</name>
    <name type="common">Large Japanese field mouse</name>
    <dbReference type="NCBI Taxonomy" id="105296"/>
    <lineage>
        <taxon>Eukaryota</taxon>
        <taxon>Metazoa</taxon>
        <taxon>Chordata</taxon>
        <taxon>Craniata</taxon>
        <taxon>Vertebrata</taxon>
        <taxon>Euteleostomi</taxon>
        <taxon>Mammalia</taxon>
        <taxon>Eutheria</taxon>
        <taxon>Euarchontoglires</taxon>
        <taxon>Glires</taxon>
        <taxon>Rodentia</taxon>
        <taxon>Myomorpha</taxon>
        <taxon>Muroidea</taxon>
        <taxon>Muridae</taxon>
        <taxon>Murinae</taxon>
        <taxon>Apodemus</taxon>
    </lineage>
</organism>
<feature type="domain" description="Lysosome-associated membrane glycoprotein 2-like luminal" evidence="12">
    <location>
        <begin position="214"/>
        <end position="356"/>
    </location>
</feature>
<gene>
    <name evidence="13" type="ORF">APTSU1_001534100</name>
</gene>
<dbReference type="Pfam" id="PF01299">
    <property type="entry name" value="Lamp2-like_luminal"/>
    <property type="match status" value="1"/>
</dbReference>
<evidence type="ECO:0000256" key="2">
    <source>
        <dbReference type="ARBA" id="ARBA00022692"/>
    </source>
</evidence>
<feature type="region of interest" description="Disordered" evidence="9">
    <location>
        <begin position="109"/>
        <end position="131"/>
    </location>
</feature>